<dbReference type="Gene3D" id="1.25.40.10">
    <property type="entry name" value="Tetratricopeptide repeat domain"/>
    <property type="match status" value="3"/>
</dbReference>
<evidence type="ECO:0000256" key="3">
    <source>
        <dbReference type="PROSITE-ProRule" id="PRU00339"/>
    </source>
</evidence>
<evidence type="ECO:0000256" key="1">
    <source>
        <dbReference type="ARBA" id="ARBA00022737"/>
    </source>
</evidence>
<feature type="repeat" description="TPR" evidence="3">
    <location>
        <begin position="587"/>
        <end position="620"/>
    </location>
</feature>
<dbReference type="InterPro" id="IPR039226">
    <property type="entry name" value="Ski3/TTC37"/>
</dbReference>
<evidence type="ECO:0000313" key="4">
    <source>
        <dbReference type="WBParaSite" id="MCU_001760-RB"/>
    </source>
</evidence>
<dbReference type="InterPro" id="IPR019734">
    <property type="entry name" value="TPR_rpt"/>
</dbReference>
<dbReference type="SMART" id="SM00028">
    <property type="entry name" value="TPR"/>
    <property type="match status" value="5"/>
</dbReference>
<dbReference type="GO" id="GO:0055087">
    <property type="term" value="C:Ski complex"/>
    <property type="evidence" value="ECO:0007669"/>
    <property type="project" value="InterPro"/>
</dbReference>
<name>A0A5K3EPM7_MESCO</name>
<proteinExistence type="predicted"/>
<sequence>MGVISKEILKKAKALFQQKSFEACLAELEPVLDDDINEKHVNYLLLASACYDQLGKEDKAIDTVHQVLKLDCKNHLAWHGLFQFCMKNPNRFYALAVPCFVVLFPYYSSEGNAKKRLECITNFIRLLVLYRLELHRGLPSLKDLCNLTLASDNSNPFALEASIRLLVETSLFSLSTETDKTPHSFTVSFTGLCIEQSDLVLLKTYTDRLRECVDSGSDTAHFTLNLAESFLETCRALKEGLFDDLQRAFQRLLKLPVCGLKLADNWQRQGFLDVHISALGAIIAHTLNDFNLCNFILQELISFCNSSYAQVAKDMTHYTSLPESPPSSLTDFLTPRLLYTPVRLFGDSLPQGETPLHRVCDWAGCLLLSNAAKSTFKHLALQAIDIYSKNLLDKEKQLNWPSPQAVLFTQCCLLSENPTSPQSCVDCSSLSTALAADFSTEVALRTELVKIWLSLQSRSGDKTACLQGILSLSSFIEDAGFSSHNHYLAGWLLSKLASTASDAALHHFNHGIKCDKRYFPNYLNIGHVFRLRKLDFFRALKAYKKSWQLVPGHPETAHSLASNLCKLDKITEAYGIYSECNQRLYSPPMWLNYGLICLRLKKLNECVPALQKALRAHPTNPLLWEVLGEAYMLRGSFGTALQSLEKSIQLGPNRPMSRILYAQACTALSDYSSASSSYNHALELLKSQPNRSLALLACKGLLEINVGLALQDLKQGMRTTAIGFIESALSYGSRIIMETQFPVPHWLWYYLGYALSLLLVFHDPTLVLRVPRVFVDLLKKDPVSGPEEPACLLDLSTCVDLSGLMLSMFLKSSCGAKMKRETFLSWVCLGLLNLSRAVHTQTGGADSIATAKPLFDVHHRLFKASQCLLLQSETCFLQALQIKGNSTTEDGHLPALAWFGLGSVYAFGRELLRKQSAHCFGMAFTICNKLLSAGVALASKLLGLQLPDDARRVLDMCRNVDSENDGYWLVMAQLTALFPSKTVNSTLEEPNELQCLLQASCYGFNVDAVWRILPKVFRLLKSTLSAVITDYDAETVKLSRLVSAEYLNRGLAFYPNDFRQWHDRGLLLHLSDLFHPAYYCFKRANDLLSECSARACDCLTVKAHYFLSTCHRGKPEFSLCDELQALSEDTSLPRSCSVHAALAVFHLSKGQTGEAMQAFLDVYSATGGEVLRDSLWCLAPAFVHFAKVPPPPEVVDDVCRGLSAPSVNPFRRYFLTQCLQPSAMLSVVHLLDAIIAEPSYAYEFLTSQFRSSPNKHEAKCLMAISKTWVFLRPDMEPVWSLLAATLRLYSGTVGLKEKAKLAAQKDAVRCLVSASITCAPHPTSSLLIQEVANLLNDPALHVHVDQTVLKRMVLLGGLLFPNICGIRKAVSKVSA</sequence>
<dbReference type="PANTHER" id="PTHR15704">
    <property type="entry name" value="SUPERKILLER 3 PROTEIN-RELATED"/>
    <property type="match status" value="1"/>
</dbReference>
<keyword evidence="1" id="KW-0677">Repeat</keyword>
<dbReference type="Pfam" id="PF13432">
    <property type="entry name" value="TPR_16"/>
    <property type="match status" value="1"/>
</dbReference>
<feature type="repeat" description="TPR" evidence="3">
    <location>
        <begin position="621"/>
        <end position="654"/>
    </location>
</feature>
<dbReference type="SUPFAM" id="SSF48452">
    <property type="entry name" value="TPR-like"/>
    <property type="match status" value="3"/>
</dbReference>
<reference evidence="4" key="1">
    <citation type="submission" date="2019-11" db="UniProtKB">
        <authorList>
            <consortium name="WormBaseParasite"/>
        </authorList>
    </citation>
    <scope>IDENTIFICATION</scope>
</reference>
<dbReference type="InterPro" id="IPR011990">
    <property type="entry name" value="TPR-like_helical_dom_sf"/>
</dbReference>
<dbReference type="PROSITE" id="PS50005">
    <property type="entry name" value="TPR"/>
    <property type="match status" value="2"/>
</dbReference>
<dbReference type="WBParaSite" id="MCU_001760-RB">
    <property type="protein sequence ID" value="MCU_001760-RB"/>
    <property type="gene ID" value="MCU_001760"/>
</dbReference>
<dbReference type="GO" id="GO:0006401">
    <property type="term" value="P:RNA catabolic process"/>
    <property type="evidence" value="ECO:0007669"/>
    <property type="project" value="InterPro"/>
</dbReference>
<evidence type="ECO:0000256" key="2">
    <source>
        <dbReference type="ARBA" id="ARBA00022803"/>
    </source>
</evidence>
<protein>
    <submittedName>
        <fullName evidence="4">Tetratricopeptide repeat protein 37</fullName>
    </submittedName>
</protein>
<organism evidence="4">
    <name type="scientific">Mesocestoides corti</name>
    <name type="common">Flatworm</name>
    <dbReference type="NCBI Taxonomy" id="53468"/>
    <lineage>
        <taxon>Eukaryota</taxon>
        <taxon>Metazoa</taxon>
        <taxon>Spiralia</taxon>
        <taxon>Lophotrochozoa</taxon>
        <taxon>Platyhelminthes</taxon>
        <taxon>Cestoda</taxon>
        <taxon>Eucestoda</taxon>
        <taxon>Cyclophyllidea</taxon>
        <taxon>Mesocestoididae</taxon>
        <taxon>Mesocestoides</taxon>
    </lineage>
</organism>
<accession>A0A5K3EPM7</accession>
<keyword evidence="2 3" id="KW-0802">TPR repeat</keyword>
<dbReference type="PANTHER" id="PTHR15704:SF7">
    <property type="entry name" value="SUPERKILLER COMPLEX PROTEIN 3"/>
    <property type="match status" value="1"/>
</dbReference>